<protein>
    <recommendedName>
        <fullName evidence="3">Lipocalin-like domain-containing protein</fullName>
    </recommendedName>
</protein>
<evidence type="ECO:0000313" key="1">
    <source>
        <dbReference type="EMBL" id="GAA4239027.1"/>
    </source>
</evidence>
<dbReference type="EMBL" id="BAABCA010000007">
    <property type="protein sequence ID" value="GAA4239027.1"/>
    <property type="molecule type" value="Genomic_DNA"/>
</dbReference>
<keyword evidence="2" id="KW-1185">Reference proteome</keyword>
<name>A0ABP8CGM6_9FLAO</name>
<gene>
    <name evidence="1" type="ORF">GCM10022291_31750</name>
</gene>
<reference evidence="2" key="1">
    <citation type="journal article" date="2019" name="Int. J. Syst. Evol. Microbiol.">
        <title>The Global Catalogue of Microorganisms (GCM) 10K type strain sequencing project: providing services to taxonomists for standard genome sequencing and annotation.</title>
        <authorList>
            <consortium name="The Broad Institute Genomics Platform"/>
            <consortium name="The Broad Institute Genome Sequencing Center for Infectious Disease"/>
            <person name="Wu L."/>
            <person name="Ma J."/>
        </authorList>
    </citation>
    <scope>NUCLEOTIDE SEQUENCE [LARGE SCALE GENOMIC DNA]</scope>
    <source>
        <strain evidence="2">JCM 17630</strain>
    </source>
</reference>
<sequence>MSNILYNQLVFYISWRLTITFQATKAPKAMRKLLLILTCVLTLPTLTSCSSDDVNEGLDVLGVWEHVIINTNSTNTLTLVFGKNSSGLKISTETFNTGEIISSSVAFNWEKNNEEVTIVLEGETTQSLYILNSEGQLVMSSSENLLLDKVSDDYLKFY</sequence>
<proteinExistence type="predicted"/>
<evidence type="ECO:0008006" key="3">
    <source>
        <dbReference type="Google" id="ProtNLM"/>
    </source>
</evidence>
<organism evidence="1 2">
    <name type="scientific">Postechiella marina</name>
    <dbReference type="NCBI Taxonomy" id="943941"/>
    <lineage>
        <taxon>Bacteria</taxon>
        <taxon>Pseudomonadati</taxon>
        <taxon>Bacteroidota</taxon>
        <taxon>Flavobacteriia</taxon>
        <taxon>Flavobacteriales</taxon>
        <taxon>Flavobacteriaceae</taxon>
        <taxon>Postechiella</taxon>
    </lineage>
</organism>
<accession>A0ABP8CGM6</accession>
<dbReference type="Proteomes" id="UP001501496">
    <property type="component" value="Unassembled WGS sequence"/>
</dbReference>
<evidence type="ECO:0000313" key="2">
    <source>
        <dbReference type="Proteomes" id="UP001501496"/>
    </source>
</evidence>
<comment type="caution">
    <text evidence="1">The sequence shown here is derived from an EMBL/GenBank/DDBJ whole genome shotgun (WGS) entry which is preliminary data.</text>
</comment>